<feature type="compositionally biased region" description="Low complexity" evidence="1">
    <location>
        <begin position="196"/>
        <end position="219"/>
    </location>
</feature>
<comment type="caution">
    <text evidence="3">The sequence shown here is derived from an EMBL/GenBank/DDBJ whole genome shotgun (WGS) entry which is preliminary data.</text>
</comment>
<dbReference type="Proteomes" id="UP000839526">
    <property type="component" value="Unassembled WGS sequence"/>
</dbReference>
<reference evidence="3 4" key="1">
    <citation type="submission" date="2018-10" db="EMBL/GenBank/DDBJ databases">
        <authorList>
            <consortium name="PulseNet: The National Subtyping Network for Foodborne Disease Surveillance"/>
            <person name="Tarr C.L."/>
            <person name="Trees E."/>
            <person name="Katz L.S."/>
            <person name="Carleton-Romer H.A."/>
            <person name="Stroika S."/>
            <person name="Kucerova Z."/>
            <person name="Roache K.F."/>
            <person name="Sabol A.L."/>
            <person name="Besser J."/>
            <person name="Gerner-Smidt P."/>
        </authorList>
    </citation>
    <scope>NUCLEOTIDE SEQUENCE [LARGE SCALE GENOMIC DNA]</scope>
    <source>
        <strain evidence="3 4">PNUSAS052121</strain>
    </source>
</reference>
<accession>A0A3V7Z2Y6</accession>
<dbReference type="Pfam" id="PF14301">
    <property type="entry name" value="DUF4376"/>
    <property type="match status" value="1"/>
</dbReference>
<gene>
    <name evidence="3" type="ORF">D9O31_07840</name>
</gene>
<name>A0A3V7Z2Y6_SALER</name>
<feature type="region of interest" description="Disordered" evidence="1">
    <location>
        <begin position="195"/>
        <end position="219"/>
    </location>
</feature>
<dbReference type="InterPro" id="IPR025484">
    <property type="entry name" value="DUF4376"/>
</dbReference>
<proteinExistence type="predicted"/>
<dbReference type="EMBL" id="RWAH01000005">
    <property type="protein sequence ID" value="MMS76496.1"/>
    <property type="molecule type" value="Genomic_DNA"/>
</dbReference>
<evidence type="ECO:0000259" key="2">
    <source>
        <dbReference type="Pfam" id="PF14301"/>
    </source>
</evidence>
<feature type="domain" description="DUF4376" evidence="2">
    <location>
        <begin position="70"/>
        <end position="181"/>
    </location>
</feature>
<dbReference type="AlphaFoldDB" id="A0A3V7Z2Y6"/>
<evidence type="ECO:0000313" key="3">
    <source>
        <dbReference type="EMBL" id="MMS76496.1"/>
    </source>
</evidence>
<sequence length="219" mass="23844">MKILTAKDAVYTENGMINAMVHFEGFDDFVPFTASPDDVEGHGREIFADLKSGKYGEVKPFTVTPEMLTAAKAAKRAQINTWRDAQENGNYPFELNGHRWDCSKVSQERLAPVAAMAKAGKLPADFFWTDADNIDVPVAADQLIALESAMEQNMVIQGFKIHERQRNMKKELDEIQDYKAVQAYVVGWPQKAPDNAAPVASTTATTTGAGVSASASAGA</sequence>
<protein>
    <submittedName>
        <fullName evidence="3">DUF4376 domain-containing protein</fullName>
    </submittedName>
</protein>
<evidence type="ECO:0000256" key="1">
    <source>
        <dbReference type="SAM" id="MobiDB-lite"/>
    </source>
</evidence>
<organism evidence="3 4">
    <name type="scientific">Salmonella enterica</name>
    <name type="common">Salmonella choleraesuis</name>
    <dbReference type="NCBI Taxonomy" id="28901"/>
    <lineage>
        <taxon>Bacteria</taxon>
        <taxon>Pseudomonadati</taxon>
        <taxon>Pseudomonadota</taxon>
        <taxon>Gammaproteobacteria</taxon>
        <taxon>Enterobacterales</taxon>
        <taxon>Enterobacteriaceae</taxon>
        <taxon>Salmonella</taxon>
    </lineage>
</organism>
<evidence type="ECO:0000313" key="4">
    <source>
        <dbReference type="Proteomes" id="UP000839526"/>
    </source>
</evidence>